<dbReference type="HOGENOM" id="CLU_035008_4_2_1"/>
<dbReference type="PANTHER" id="PTHR21022">
    <property type="entry name" value="PREPHENATE DEHYDRATASE P PROTEIN"/>
    <property type="match status" value="1"/>
</dbReference>
<protein>
    <recommendedName>
        <fullName evidence="3 11">Arogenate dehydratase</fullName>
        <ecNumber evidence="3 11">4.2.1.91</ecNumber>
    </recommendedName>
</protein>
<feature type="region of interest" description="Disordered" evidence="12">
    <location>
        <begin position="1"/>
        <end position="20"/>
    </location>
</feature>
<dbReference type="SUPFAM" id="SSF53850">
    <property type="entry name" value="Periplasmic binding protein-like II"/>
    <property type="match status" value="1"/>
</dbReference>
<evidence type="ECO:0000313" key="15">
    <source>
        <dbReference type="EnsemblPlants" id="LPERR07G24180.1"/>
    </source>
</evidence>
<evidence type="ECO:0000256" key="8">
    <source>
        <dbReference type="ARBA" id="ARBA00023141"/>
    </source>
</evidence>
<dbReference type="EnsemblPlants" id="LPERR07G24180.1">
    <property type="protein sequence ID" value="LPERR07G24180.1"/>
    <property type="gene ID" value="LPERR07G24180"/>
</dbReference>
<dbReference type="GO" id="GO:0009094">
    <property type="term" value="P:L-phenylalanine biosynthetic process"/>
    <property type="evidence" value="ECO:0007669"/>
    <property type="project" value="UniProtKB-UniPathway"/>
</dbReference>
<evidence type="ECO:0000259" key="14">
    <source>
        <dbReference type="PROSITE" id="PS51671"/>
    </source>
</evidence>
<feature type="domain" description="Prephenate dehydratase" evidence="13">
    <location>
        <begin position="84"/>
        <end position="260"/>
    </location>
</feature>
<keyword evidence="5 11" id="KW-0028">Amino-acid biosynthesis</keyword>
<dbReference type="Proteomes" id="UP000032180">
    <property type="component" value="Chromosome 7"/>
</dbReference>
<dbReference type="PROSITE" id="PS00857">
    <property type="entry name" value="PREPHENATE_DEHYDR_1"/>
    <property type="match status" value="1"/>
</dbReference>
<dbReference type="GO" id="GO:0004664">
    <property type="term" value="F:prephenate dehydratase activity"/>
    <property type="evidence" value="ECO:0007669"/>
    <property type="project" value="EnsemblPlants"/>
</dbReference>
<comment type="function">
    <text evidence="11">Converts the prephenate produced from the shikimate-chorismate pathway into phenylalanine.</text>
</comment>
<dbReference type="InterPro" id="IPR001086">
    <property type="entry name" value="Preph_deHydtase"/>
</dbReference>
<dbReference type="STRING" id="77586.A0A0D9X3A3"/>
<keyword evidence="8 11" id="KW-0057">Aromatic amino acid biosynthesis</keyword>
<dbReference type="PROSITE" id="PS00858">
    <property type="entry name" value="PREPHENATE_DEHYDR_2"/>
    <property type="match status" value="1"/>
</dbReference>
<dbReference type="FunFam" id="3.40.190.10:FF:000028">
    <property type="entry name" value="Arogenate dehydratase"/>
    <property type="match status" value="1"/>
</dbReference>
<evidence type="ECO:0000256" key="11">
    <source>
        <dbReference type="RuleBase" id="RU363004"/>
    </source>
</evidence>
<dbReference type="GO" id="GO:0009570">
    <property type="term" value="C:chloroplast stroma"/>
    <property type="evidence" value="ECO:0007669"/>
    <property type="project" value="UniProtKB-SubCell"/>
</dbReference>
<dbReference type="PANTHER" id="PTHR21022:SF42">
    <property type="entry name" value="AROGENATE DEHYDRATASE_PREPHENATE DEHYDRATASE 2, CHLOROPLASTIC"/>
    <property type="match status" value="1"/>
</dbReference>
<dbReference type="InterPro" id="IPR002912">
    <property type="entry name" value="ACT_dom"/>
</dbReference>
<feature type="domain" description="ACT" evidence="14">
    <location>
        <begin position="274"/>
        <end position="387"/>
    </location>
</feature>
<keyword evidence="9 11" id="KW-0584">Phenylalanine biosynthesis</keyword>
<dbReference type="InterPro" id="IPR045865">
    <property type="entry name" value="ACT-like_dom_sf"/>
</dbReference>
<evidence type="ECO:0000256" key="1">
    <source>
        <dbReference type="ARBA" id="ARBA00004470"/>
    </source>
</evidence>
<dbReference type="CDD" id="cd13631">
    <property type="entry name" value="PBP2_Ct-PDT_like"/>
    <property type="match status" value="1"/>
</dbReference>
<comment type="catalytic activity">
    <reaction evidence="11">
        <text>L-arogenate + H(+) = L-phenylalanine + CO2 + H2O</text>
        <dbReference type="Rhea" id="RHEA:12536"/>
        <dbReference type="ChEBI" id="CHEBI:15377"/>
        <dbReference type="ChEBI" id="CHEBI:15378"/>
        <dbReference type="ChEBI" id="CHEBI:16526"/>
        <dbReference type="ChEBI" id="CHEBI:58095"/>
        <dbReference type="ChEBI" id="CHEBI:58180"/>
        <dbReference type="EC" id="4.2.1.91"/>
    </reaction>
</comment>
<evidence type="ECO:0000259" key="13">
    <source>
        <dbReference type="PROSITE" id="PS51171"/>
    </source>
</evidence>
<evidence type="ECO:0000256" key="3">
    <source>
        <dbReference type="ARBA" id="ARBA00013259"/>
    </source>
</evidence>
<keyword evidence="10 11" id="KW-0456">Lyase</keyword>
<dbReference type="PROSITE" id="PS51671">
    <property type="entry name" value="ACT"/>
    <property type="match status" value="1"/>
</dbReference>
<dbReference type="AlphaFoldDB" id="A0A0D9X3A3"/>
<evidence type="ECO:0000256" key="2">
    <source>
        <dbReference type="ARBA" id="ARBA00004929"/>
    </source>
</evidence>
<dbReference type="GO" id="GO:0047769">
    <property type="term" value="F:arogenate dehydratase activity"/>
    <property type="evidence" value="ECO:0007669"/>
    <property type="project" value="UniProtKB-UniRule"/>
</dbReference>
<dbReference type="FunFam" id="3.40.190.10:FF:000031">
    <property type="entry name" value="Arogenate dehydratase"/>
    <property type="match status" value="1"/>
</dbReference>
<dbReference type="InterPro" id="IPR018528">
    <property type="entry name" value="Preph_deHydtase_CS"/>
</dbReference>
<dbReference type="Gene3D" id="3.40.190.10">
    <property type="entry name" value="Periplasmic binding protein-like II"/>
    <property type="match status" value="2"/>
</dbReference>
<comment type="subcellular location">
    <subcellularLocation>
        <location evidence="1 11">Plastid</location>
        <location evidence="1 11">Chloroplast stroma</location>
    </subcellularLocation>
</comment>
<dbReference type="PROSITE" id="PS51171">
    <property type="entry name" value="PREPHENATE_DEHYDR_3"/>
    <property type="match status" value="1"/>
</dbReference>
<evidence type="ECO:0000256" key="5">
    <source>
        <dbReference type="ARBA" id="ARBA00022605"/>
    </source>
</evidence>
<sequence length="393" mass="43043">MAPSLGIPGRVHRPSINTHIHPPPHAVAIRCHRRSIAAASVSPPGDATGVPAPASRSDPISTSLSLPRPLTSADLMEPSGDGLKVAYQGCPGAYSEAAAKKAYPSCQTVPCEYFETAFQAVENWVADRAVLPLENSLGGSIHRNYDLLLRHRLHIVGEVRLAVRHCLLANRGVKIENLRSAMSHPQALAQCEQTLTKLGIEHREAVDDTAGAAKLIAEQKIQDTGAVASSLAAQLYGLDILAENIQDDTDNVTRFMMLAREPIIPRTDKPFKTSIVFSLEEGPGQLFKALAVFALRKINLTKMESRPHKKKPLRIADDNCSTPLNYSQCDKFIPPLFSSPYITMHYRHFDYLFYVDLEASMADPNTQNALANLKEFATFLRVLGSYPTDVSEA</sequence>
<reference evidence="15" key="3">
    <citation type="submission" date="2015-04" db="UniProtKB">
        <authorList>
            <consortium name="EnsemblPlants"/>
        </authorList>
    </citation>
    <scope>IDENTIFICATION</scope>
</reference>
<dbReference type="Gramene" id="LPERR07G24180.1">
    <property type="protein sequence ID" value="LPERR07G24180.1"/>
    <property type="gene ID" value="LPERR07G24180"/>
</dbReference>
<dbReference type="Pfam" id="PF00800">
    <property type="entry name" value="PDT"/>
    <property type="match status" value="1"/>
</dbReference>
<name>A0A0D9X3A3_9ORYZ</name>
<evidence type="ECO:0000313" key="16">
    <source>
        <dbReference type="Proteomes" id="UP000032180"/>
    </source>
</evidence>
<reference evidence="16" key="2">
    <citation type="submission" date="2013-12" db="EMBL/GenBank/DDBJ databases">
        <authorList>
            <person name="Yu Y."/>
            <person name="Lee S."/>
            <person name="de Baynast K."/>
            <person name="Wissotski M."/>
            <person name="Liu L."/>
            <person name="Talag J."/>
            <person name="Goicoechea J."/>
            <person name="Angelova A."/>
            <person name="Jetty R."/>
            <person name="Kudrna D."/>
            <person name="Golser W."/>
            <person name="Rivera L."/>
            <person name="Zhang J."/>
            <person name="Wing R."/>
        </authorList>
    </citation>
    <scope>NUCLEOTIDE SEQUENCE</scope>
</reference>
<evidence type="ECO:0000256" key="6">
    <source>
        <dbReference type="ARBA" id="ARBA00022640"/>
    </source>
</evidence>
<dbReference type="SUPFAM" id="SSF55021">
    <property type="entry name" value="ACT-like"/>
    <property type="match status" value="2"/>
</dbReference>
<feature type="region of interest" description="Disordered" evidence="12">
    <location>
        <begin position="40"/>
        <end position="68"/>
    </location>
</feature>
<organism evidence="15 16">
    <name type="scientific">Leersia perrieri</name>
    <dbReference type="NCBI Taxonomy" id="77586"/>
    <lineage>
        <taxon>Eukaryota</taxon>
        <taxon>Viridiplantae</taxon>
        <taxon>Streptophyta</taxon>
        <taxon>Embryophyta</taxon>
        <taxon>Tracheophyta</taxon>
        <taxon>Spermatophyta</taxon>
        <taxon>Magnoliopsida</taxon>
        <taxon>Liliopsida</taxon>
        <taxon>Poales</taxon>
        <taxon>Poaceae</taxon>
        <taxon>BOP clade</taxon>
        <taxon>Oryzoideae</taxon>
        <taxon>Oryzeae</taxon>
        <taxon>Oryzinae</taxon>
        <taxon>Leersia</taxon>
    </lineage>
</organism>
<comment type="pathway">
    <text evidence="2 11">Amino-acid biosynthesis; L-phenylalanine biosynthesis; L-phenylalanine from L-arogenate: step 1/1.</text>
</comment>
<evidence type="ECO:0000256" key="7">
    <source>
        <dbReference type="ARBA" id="ARBA00022946"/>
    </source>
</evidence>
<keyword evidence="6 11" id="KW-0934">Plastid</keyword>
<dbReference type="Gene3D" id="3.30.70.260">
    <property type="match status" value="1"/>
</dbReference>
<dbReference type="eggNOG" id="KOG2797">
    <property type="taxonomic scope" value="Eukaryota"/>
</dbReference>
<reference evidence="15 16" key="1">
    <citation type="submission" date="2012-08" db="EMBL/GenBank/DDBJ databases">
        <title>Oryza genome evolution.</title>
        <authorList>
            <person name="Wing R.A."/>
        </authorList>
    </citation>
    <scope>NUCLEOTIDE SEQUENCE</scope>
</reference>
<dbReference type="UniPathway" id="UPA00121">
    <property type="reaction ID" value="UER00344"/>
</dbReference>
<dbReference type="CDD" id="cd04905">
    <property type="entry name" value="ACT_CM-PDT"/>
    <property type="match status" value="1"/>
</dbReference>
<keyword evidence="4 11" id="KW-0150">Chloroplast</keyword>
<evidence type="ECO:0000256" key="9">
    <source>
        <dbReference type="ARBA" id="ARBA00023222"/>
    </source>
</evidence>
<proteinExistence type="predicted"/>
<evidence type="ECO:0000256" key="10">
    <source>
        <dbReference type="ARBA" id="ARBA00023239"/>
    </source>
</evidence>
<dbReference type="EC" id="4.2.1.91" evidence="3 11"/>
<accession>A0A0D9X3A3</accession>
<evidence type="ECO:0000256" key="4">
    <source>
        <dbReference type="ARBA" id="ARBA00022528"/>
    </source>
</evidence>
<evidence type="ECO:0000256" key="12">
    <source>
        <dbReference type="SAM" id="MobiDB-lite"/>
    </source>
</evidence>
<keyword evidence="7 11" id="KW-0809">Transit peptide</keyword>
<keyword evidence="16" id="KW-1185">Reference proteome</keyword>